<accession>A0ABX8U6R5</accession>
<evidence type="ECO:0000256" key="4">
    <source>
        <dbReference type="ARBA" id="ARBA00022692"/>
    </source>
</evidence>
<evidence type="ECO:0000256" key="8">
    <source>
        <dbReference type="ARBA" id="ARBA00037998"/>
    </source>
</evidence>
<dbReference type="Pfam" id="PF02653">
    <property type="entry name" value="BPD_transp_2"/>
    <property type="match status" value="1"/>
</dbReference>
<keyword evidence="4 9" id="KW-0812">Transmembrane</keyword>
<dbReference type="EMBL" id="CP068985">
    <property type="protein sequence ID" value="QYC42434.1"/>
    <property type="molecule type" value="Genomic_DNA"/>
</dbReference>
<evidence type="ECO:0000256" key="3">
    <source>
        <dbReference type="ARBA" id="ARBA00022475"/>
    </source>
</evidence>
<evidence type="ECO:0000256" key="6">
    <source>
        <dbReference type="ARBA" id="ARBA00022989"/>
    </source>
</evidence>
<feature type="transmembrane region" description="Helical" evidence="9">
    <location>
        <begin position="96"/>
        <end position="118"/>
    </location>
</feature>
<reference evidence="10 11" key="1">
    <citation type="journal article" date="2021" name="ACS Chem. Biol.">
        <title>Genomic-Led Discovery of a Novel Glycopeptide Antibiotic by Nonomuraea coxensis DSM 45129.</title>
        <authorList>
            <person name="Yushchuk O."/>
            <person name="Vior N.M."/>
            <person name="Andreo-Vidal A."/>
            <person name="Berini F."/>
            <person name="Ruckert C."/>
            <person name="Busche T."/>
            <person name="Binda E."/>
            <person name="Kalinowski J."/>
            <person name="Truman A.W."/>
            <person name="Marinelli F."/>
        </authorList>
    </citation>
    <scope>NUCLEOTIDE SEQUENCE [LARGE SCALE GENOMIC DNA]</scope>
    <source>
        <strain evidence="10 11">DSM 45129</strain>
    </source>
</reference>
<dbReference type="InterPro" id="IPR052157">
    <property type="entry name" value="BCAA_transport_permease"/>
</dbReference>
<feature type="transmembrane region" description="Helical" evidence="9">
    <location>
        <begin position="251"/>
        <end position="274"/>
    </location>
</feature>
<feature type="transmembrane region" description="Helical" evidence="9">
    <location>
        <begin position="218"/>
        <end position="244"/>
    </location>
</feature>
<dbReference type="InterPro" id="IPR001851">
    <property type="entry name" value="ABC_transp_permease"/>
</dbReference>
<protein>
    <submittedName>
        <fullName evidence="10">High-affinity branched-chain amino acid transport system permease protein LivH</fullName>
    </submittedName>
</protein>
<dbReference type="Proteomes" id="UP000824681">
    <property type="component" value="Chromosome"/>
</dbReference>
<comment type="similarity">
    <text evidence="8">Belongs to the binding-protein-dependent transport system permease family. LivHM subfamily.</text>
</comment>
<evidence type="ECO:0000256" key="2">
    <source>
        <dbReference type="ARBA" id="ARBA00022448"/>
    </source>
</evidence>
<evidence type="ECO:0000256" key="5">
    <source>
        <dbReference type="ARBA" id="ARBA00022970"/>
    </source>
</evidence>
<keyword evidence="11" id="KW-1185">Reference proteome</keyword>
<sequence length="288" mass="29014">MSRVFWQQLLEGLGAGAGYAALALALVLTYRFTGIVNFAQGELAMLATYVAWQLVVSGMPYWVALPVTVAVAFAAGVVTERLVIRRLESGAGEVTLVVTTIGLYVLVNALATLVWTAALRAFPSPFPDGPPGLAALAAAGVAGTVLGALALVVRRTGLGLVMRAVAADARSARLSGVRVGRVLALGWGAAAAVGALSGVLLAPTLFLEPSMMTGVLVYAFAAATLGGFDSALGAVAGGLAVGVAETLAGTYLGFVGADLKIAVPLVIVVGVLLLRPQGLFGSAAVERA</sequence>
<evidence type="ECO:0000256" key="7">
    <source>
        <dbReference type="ARBA" id="ARBA00023136"/>
    </source>
</evidence>
<dbReference type="PANTHER" id="PTHR11795:SF451">
    <property type="entry name" value="ABC TRANSPORTER PERMEASE PROTEIN"/>
    <property type="match status" value="1"/>
</dbReference>
<evidence type="ECO:0000256" key="9">
    <source>
        <dbReference type="SAM" id="Phobius"/>
    </source>
</evidence>
<organism evidence="10 11">
    <name type="scientific">Nonomuraea coxensis DSM 45129</name>
    <dbReference type="NCBI Taxonomy" id="1122611"/>
    <lineage>
        <taxon>Bacteria</taxon>
        <taxon>Bacillati</taxon>
        <taxon>Actinomycetota</taxon>
        <taxon>Actinomycetes</taxon>
        <taxon>Streptosporangiales</taxon>
        <taxon>Streptosporangiaceae</taxon>
        <taxon>Nonomuraea</taxon>
    </lineage>
</organism>
<evidence type="ECO:0000313" key="11">
    <source>
        <dbReference type="Proteomes" id="UP000824681"/>
    </source>
</evidence>
<feature type="transmembrane region" description="Helical" evidence="9">
    <location>
        <begin position="61"/>
        <end position="84"/>
    </location>
</feature>
<dbReference type="CDD" id="cd06582">
    <property type="entry name" value="TM_PBP1_LivH_like"/>
    <property type="match status" value="1"/>
</dbReference>
<feature type="transmembrane region" description="Helical" evidence="9">
    <location>
        <begin position="182"/>
        <end position="206"/>
    </location>
</feature>
<evidence type="ECO:0000256" key="1">
    <source>
        <dbReference type="ARBA" id="ARBA00004651"/>
    </source>
</evidence>
<keyword evidence="6 9" id="KW-1133">Transmembrane helix</keyword>
<dbReference type="PANTHER" id="PTHR11795">
    <property type="entry name" value="BRANCHED-CHAIN AMINO ACID TRANSPORT SYSTEM PERMEASE PROTEIN LIVH"/>
    <property type="match status" value="1"/>
</dbReference>
<name>A0ABX8U6R5_9ACTN</name>
<proteinExistence type="inferred from homology"/>
<feature type="transmembrane region" description="Helical" evidence="9">
    <location>
        <begin position="6"/>
        <end position="28"/>
    </location>
</feature>
<comment type="subcellular location">
    <subcellularLocation>
        <location evidence="1">Cell membrane</location>
        <topology evidence="1">Multi-pass membrane protein</topology>
    </subcellularLocation>
</comment>
<keyword evidence="7 9" id="KW-0472">Membrane</keyword>
<evidence type="ECO:0000313" key="10">
    <source>
        <dbReference type="EMBL" id="QYC42434.1"/>
    </source>
</evidence>
<gene>
    <name evidence="10" type="primary">livH7</name>
    <name evidence="10" type="ORF">Nocox_24155</name>
</gene>
<keyword evidence="2" id="KW-0813">Transport</keyword>
<keyword evidence="5" id="KW-0029">Amino-acid transport</keyword>
<feature type="transmembrane region" description="Helical" evidence="9">
    <location>
        <begin position="133"/>
        <end position="153"/>
    </location>
</feature>
<keyword evidence="3" id="KW-1003">Cell membrane</keyword>